<dbReference type="EMBL" id="JAMDHA010000018">
    <property type="protein sequence ID" value="MDD1009062.1"/>
    <property type="molecule type" value="Genomic_DNA"/>
</dbReference>
<accession>A0A9X4HDI7</accession>
<dbReference type="RefSeq" id="WP_273877370.1">
    <property type="nucleotide sequence ID" value="NZ_JAMDHA010000018.1"/>
</dbReference>
<dbReference type="PROSITE" id="PS51257">
    <property type="entry name" value="PROKAR_LIPOPROTEIN"/>
    <property type="match status" value="1"/>
</dbReference>
<comment type="caution">
    <text evidence="1">The sequence shown here is derived from an EMBL/GenBank/DDBJ whole genome shotgun (WGS) entry which is preliminary data.</text>
</comment>
<gene>
    <name evidence="1" type="ORF">M5G27_16435</name>
</gene>
<sequence>MKFRACMKSLSAVAGLLLTGCTTQLVYMNDIYLVNTCGVPLEVQSQHSTNWLPPTEPRVVAPGERVSVASYRSYGEDIDEQVSCRYSLTVKGPQRTRLVSADEMRQALLDIKRERNGLQRSWTLKEGVFCP</sequence>
<keyword evidence="2" id="KW-1185">Reference proteome</keyword>
<dbReference type="AlphaFoldDB" id="A0A9X4HDI7"/>
<evidence type="ECO:0000313" key="1">
    <source>
        <dbReference type="EMBL" id="MDD1009062.1"/>
    </source>
</evidence>
<protein>
    <recommendedName>
        <fullName evidence="3">Lipoprotein</fullName>
    </recommendedName>
</protein>
<dbReference type="Proteomes" id="UP001148185">
    <property type="component" value="Unassembled WGS sequence"/>
</dbReference>
<proteinExistence type="predicted"/>
<organism evidence="1 2">
    <name type="scientific">Pseudomonas shahriarae</name>
    <dbReference type="NCBI Taxonomy" id="2745512"/>
    <lineage>
        <taxon>Bacteria</taxon>
        <taxon>Pseudomonadati</taxon>
        <taxon>Pseudomonadota</taxon>
        <taxon>Gammaproteobacteria</taxon>
        <taxon>Pseudomonadales</taxon>
        <taxon>Pseudomonadaceae</taxon>
        <taxon>Pseudomonas</taxon>
    </lineage>
</organism>
<reference evidence="1 2" key="1">
    <citation type="submission" date="2022-05" db="EMBL/GenBank/DDBJ databases">
        <title>Novel Pseudomonas spp. Isolated from a Rainbow Trout Aquaculture Facility.</title>
        <authorList>
            <person name="Testerman T."/>
            <person name="Graf J."/>
        </authorList>
    </citation>
    <scope>NUCLEOTIDE SEQUENCE [LARGE SCALE GENOMIC DNA]</scope>
    <source>
        <strain evidence="1 2">ID1042</strain>
    </source>
</reference>
<name>A0A9X4HDI7_9PSED</name>
<evidence type="ECO:0008006" key="3">
    <source>
        <dbReference type="Google" id="ProtNLM"/>
    </source>
</evidence>
<evidence type="ECO:0000313" key="2">
    <source>
        <dbReference type="Proteomes" id="UP001148185"/>
    </source>
</evidence>